<reference evidence="12 13" key="1">
    <citation type="journal article" date="2010" name="BMC Genomics">
        <title>Metabolic flexibility revealed in the genome of the cyst-forming alpha-1 proteobacterium Rhodospirillum centenum.</title>
        <authorList>
            <person name="Lu Y.K."/>
            <person name="Marden J."/>
            <person name="Han M."/>
            <person name="Swingley W.D."/>
            <person name="Mastrian S.D."/>
            <person name="Chowdhury S.R."/>
            <person name="Hao J."/>
            <person name="Helmy T."/>
            <person name="Kim S."/>
            <person name="Kurdoglu A.A."/>
            <person name="Matthies H.J."/>
            <person name="Rollo D."/>
            <person name="Stothard P."/>
            <person name="Blankenship R.E."/>
            <person name="Bauer C.E."/>
            <person name="Touchman J.W."/>
        </authorList>
    </citation>
    <scope>NUCLEOTIDE SEQUENCE [LARGE SCALE GENOMIC DNA]</scope>
    <source>
        <strain evidence="13">ATCC 51521 / SW</strain>
    </source>
</reference>
<proteinExistence type="inferred from homology"/>
<dbReference type="NCBIfam" id="TIGR02802">
    <property type="entry name" value="Pal_lipo"/>
    <property type="match status" value="1"/>
</dbReference>
<dbReference type="Proteomes" id="UP000001591">
    <property type="component" value="Chromosome"/>
</dbReference>
<dbReference type="STRING" id="414684.RC1_1799"/>
<evidence type="ECO:0000259" key="11">
    <source>
        <dbReference type="PROSITE" id="PS51123"/>
    </source>
</evidence>
<gene>
    <name evidence="12" type="primary">omp16</name>
    <name evidence="8" type="synonym">pal</name>
    <name evidence="12" type="ordered locus">RC1_1799</name>
</gene>
<evidence type="ECO:0000256" key="4">
    <source>
        <dbReference type="ARBA" id="ARBA00023139"/>
    </source>
</evidence>
<dbReference type="InterPro" id="IPR006664">
    <property type="entry name" value="OMP_bac"/>
</dbReference>
<keyword evidence="7 8" id="KW-0131">Cell cycle</keyword>
<dbReference type="AlphaFoldDB" id="B6ITH8"/>
<dbReference type="GO" id="GO:0051301">
    <property type="term" value="P:cell division"/>
    <property type="evidence" value="ECO:0007669"/>
    <property type="project" value="UniProtKB-UniRule"/>
</dbReference>
<organism evidence="12 13">
    <name type="scientific">Rhodospirillum centenum (strain ATCC 51521 / SW)</name>
    <dbReference type="NCBI Taxonomy" id="414684"/>
    <lineage>
        <taxon>Bacteria</taxon>
        <taxon>Pseudomonadati</taxon>
        <taxon>Pseudomonadota</taxon>
        <taxon>Alphaproteobacteria</taxon>
        <taxon>Rhodospirillales</taxon>
        <taxon>Rhodospirillaceae</taxon>
        <taxon>Rhodospirillum</taxon>
    </lineage>
</organism>
<dbReference type="GO" id="GO:0009279">
    <property type="term" value="C:cell outer membrane"/>
    <property type="evidence" value="ECO:0007669"/>
    <property type="project" value="UniProtKB-SubCell"/>
</dbReference>
<dbReference type="HOGENOM" id="CLU_016890_9_2_5"/>
<evidence type="ECO:0000256" key="9">
    <source>
        <dbReference type="SAM" id="MobiDB-lite"/>
    </source>
</evidence>
<comment type="subcellular location">
    <subcellularLocation>
        <location evidence="8">Cell outer membrane</location>
        <topology evidence="8">Lipid-anchor</topology>
    </subcellularLocation>
</comment>
<evidence type="ECO:0000256" key="6">
    <source>
        <dbReference type="ARBA" id="ARBA00023288"/>
    </source>
</evidence>
<feature type="signal peptide" evidence="10">
    <location>
        <begin position="1"/>
        <end position="21"/>
    </location>
</feature>
<keyword evidence="6 8" id="KW-0449">Lipoprotein</keyword>
<dbReference type="InterPro" id="IPR036737">
    <property type="entry name" value="OmpA-like_sf"/>
</dbReference>
<evidence type="ECO:0000256" key="1">
    <source>
        <dbReference type="ARBA" id="ARBA00022618"/>
    </source>
</evidence>
<comment type="similarity">
    <text evidence="8">Belongs to the Pal lipoprotein family.</text>
</comment>
<dbReference type="PROSITE" id="PS01068">
    <property type="entry name" value="OMPA_1"/>
    <property type="match status" value="1"/>
</dbReference>
<comment type="subunit">
    <text evidence="8">The Tol-Pal system is composed of five core proteins: the inner membrane proteins TolA, TolQ and TolR, the periplasmic protein TolB and the outer membrane protein Pal. They form a network linking the inner and outer membranes and the peptidoglycan layer.</text>
</comment>
<evidence type="ECO:0000313" key="12">
    <source>
        <dbReference type="EMBL" id="ACI99196.1"/>
    </source>
</evidence>
<dbReference type="CDD" id="cd07185">
    <property type="entry name" value="OmpA_C-like"/>
    <property type="match status" value="1"/>
</dbReference>
<comment type="function">
    <text evidence="8">Part of the Tol-Pal system, which plays a role in outer membrane invagination during cell division and is important for maintaining outer membrane integrity.</text>
</comment>
<feature type="chain" id="PRO_5002846774" description="Peptidoglycan-associated lipoprotein" evidence="10">
    <location>
        <begin position="22"/>
        <end position="163"/>
    </location>
</feature>
<dbReference type="KEGG" id="rce:RC1_1799"/>
<evidence type="ECO:0000313" key="13">
    <source>
        <dbReference type="Proteomes" id="UP000001591"/>
    </source>
</evidence>
<evidence type="ECO:0000256" key="5">
    <source>
        <dbReference type="ARBA" id="ARBA00023237"/>
    </source>
</evidence>
<accession>B6ITH8</accession>
<keyword evidence="3 8" id="KW-0472">Membrane</keyword>
<dbReference type="eggNOG" id="COG2885">
    <property type="taxonomic scope" value="Bacteria"/>
</dbReference>
<dbReference type="InterPro" id="IPR006690">
    <property type="entry name" value="OMPA-like_CS"/>
</dbReference>
<protein>
    <recommendedName>
        <fullName evidence="8">Peptidoglycan-associated lipoprotein</fullName>
        <shortName evidence="8">PAL</shortName>
    </recommendedName>
</protein>
<feature type="compositionally biased region" description="Low complexity" evidence="9">
    <location>
        <begin position="24"/>
        <end position="45"/>
    </location>
</feature>
<keyword evidence="4 8" id="KW-0564">Palmitate</keyword>
<sequence length="163" mass="17478">MRFKFLSLFAALMLVSACQSAPETTATTTTGGTTTAAPATPTGPVPGSAEDFVANVGDRVFFGFDRFDLTPEATATLDRQAAWLKQYPNVTVTVEGHADERGTREYNLALGERRATAVKNYLTALGVDTARVQTISYGKERPAVLGSDESAWAQNRRGVTVIN</sequence>
<keyword evidence="2 8" id="KW-0732">Signal</keyword>
<dbReference type="PROSITE" id="PS51257">
    <property type="entry name" value="PROKAR_LIPOPROTEIN"/>
    <property type="match status" value="1"/>
</dbReference>
<keyword evidence="5 8" id="KW-0998">Cell outer membrane</keyword>
<dbReference type="PANTHER" id="PTHR30329">
    <property type="entry name" value="STATOR ELEMENT OF FLAGELLAR MOTOR COMPLEX"/>
    <property type="match status" value="1"/>
</dbReference>
<keyword evidence="13" id="KW-1185">Reference proteome</keyword>
<dbReference type="PRINTS" id="PR01021">
    <property type="entry name" value="OMPADOMAIN"/>
</dbReference>
<evidence type="ECO:0000256" key="10">
    <source>
        <dbReference type="SAM" id="SignalP"/>
    </source>
</evidence>
<dbReference type="PROSITE" id="PS51123">
    <property type="entry name" value="OMPA_2"/>
    <property type="match status" value="1"/>
</dbReference>
<dbReference type="EMBL" id="CP000613">
    <property type="protein sequence ID" value="ACI99196.1"/>
    <property type="molecule type" value="Genomic_DNA"/>
</dbReference>
<dbReference type="OrthoDB" id="9809164at2"/>
<dbReference type="Pfam" id="PF00691">
    <property type="entry name" value="OmpA"/>
    <property type="match status" value="1"/>
</dbReference>
<dbReference type="RefSeq" id="WP_012566981.1">
    <property type="nucleotide sequence ID" value="NC_011420.2"/>
</dbReference>
<dbReference type="InterPro" id="IPR050330">
    <property type="entry name" value="Bact_OuterMem_StrucFunc"/>
</dbReference>
<evidence type="ECO:0000256" key="7">
    <source>
        <dbReference type="ARBA" id="ARBA00023306"/>
    </source>
</evidence>
<dbReference type="SUPFAM" id="SSF103088">
    <property type="entry name" value="OmpA-like"/>
    <property type="match status" value="1"/>
</dbReference>
<evidence type="ECO:0000256" key="3">
    <source>
        <dbReference type="ARBA" id="ARBA00023136"/>
    </source>
</evidence>
<feature type="region of interest" description="Disordered" evidence="9">
    <location>
        <begin position="23"/>
        <end position="45"/>
    </location>
</feature>
<dbReference type="Gene3D" id="3.30.1330.60">
    <property type="entry name" value="OmpA-like domain"/>
    <property type="match status" value="1"/>
</dbReference>
<dbReference type="PANTHER" id="PTHR30329:SF21">
    <property type="entry name" value="LIPOPROTEIN YIAD-RELATED"/>
    <property type="match status" value="1"/>
</dbReference>
<dbReference type="HAMAP" id="MF_02204">
    <property type="entry name" value="Pal"/>
    <property type="match status" value="1"/>
</dbReference>
<dbReference type="InterPro" id="IPR039001">
    <property type="entry name" value="Pal"/>
</dbReference>
<feature type="domain" description="OmpA-like" evidence="11">
    <location>
        <begin position="49"/>
        <end position="163"/>
    </location>
</feature>
<evidence type="ECO:0000256" key="2">
    <source>
        <dbReference type="ARBA" id="ARBA00022729"/>
    </source>
</evidence>
<dbReference type="InterPro" id="IPR014169">
    <property type="entry name" value="Pal_lipo_C"/>
</dbReference>
<keyword evidence="1 8" id="KW-0132">Cell division</keyword>
<evidence type="ECO:0000256" key="8">
    <source>
        <dbReference type="HAMAP-Rule" id="MF_02204"/>
    </source>
</evidence>
<dbReference type="InterPro" id="IPR006665">
    <property type="entry name" value="OmpA-like"/>
</dbReference>
<name>B6ITH8_RHOCS</name>